<feature type="domain" description="FUZ/MON1/HPS1 second Longin" evidence="6">
    <location>
        <begin position="167"/>
        <end position="259"/>
    </location>
</feature>
<sequence length="412" mass="46955">MTAQVMCLTSSGGIPLFTRKKGEINAMTFTKMASLNGVQMFLKSQNIKLINTLLPDMTVVWKEFADSITLITIASGTTKLVLDNFLNAVFNSMIFVAGIDEIKNPRNIEKLKKELRNCYCIVDKLLDCLDIGNRTIDIDLINMSSSMICYEKQLLNNCLDMLMENLDSTYGCILIHGCIATATQSWLKLDKIEIKLLIMTVLLDTSCTSCDLPVFLPKMSPNIAFRLVSIMLIKDVHILALCGPHPELIEIEKLTIQYWKNHVDTLRIAEKNYPKCLPIDLTLDPAILGLLLVDIDIGKFIVSRNSSQLINHQIGTHRIDILKTFWYEAVEPFLIDHKNEDFDSDFVVNDEDDQKHHAKETYWCSEYHKCHALKDNNNILCVLYTFSIPNHTMRLITSTTLKTLTTDKQLLW</sequence>
<dbReference type="InterPro" id="IPR043972">
    <property type="entry name" value="FUZ/MON1/HPS1_longin_1"/>
</dbReference>
<gene>
    <name evidence="8" type="ORF">HCN44_003988</name>
</gene>
<evidence type="ECO:0000259" key="7">
    <source>
        <dbReference type="Pfam" id="PF19038"/>
    </source>
</evidence>
<evidence type="ECO:0000259" key="5">
    <source>
        <dbReference type="Pfam" id="PF19036"/>
    </source>
</evidence>
<dbReference type="OrthoDB" id="74835at2759"/>
<dbReference type="Pfam" id="PF19038">
    <property type="entry name" value="Fuz_longin_3"/>
    <property type="match status" value="1"/>
</dbReference>
<dbReference type="GO" id="GO:1905515">
    <property type="term" value="P:non-motile cilium assembly"/>
    <property type="evidence" value="ECO:0007669"/>
    <property type="project" value="TreeGrafter"/>
</dbReference>
<dbReference type="InterPro" id="IPR043971">
    <property type="entry name" value="FUZ/MON1/HPS1_longin_2"/>
</dbReference>
<evidence type="ECO:0000256" key="4">
    <source>
        <dbReference type="ARBA" id="ARBA00023212"/>
    </source>
</evidence>
<evidence type="ECO:0000256" key="3">
    <source>
        <dbReference type="ARBA" id="ARBA00022490"/>
    </source>
</evidence>
<comment type="subcellular location">
    <subcellularLocation>
        <location evidence="1">Cytoplasm</location>
        <location evidence="1">Cytoskeleton</location>
    </subcellularLocation>
</comment>
<feature type="domain" description="FUZ/MON1/HPS1 first Longin" evidence="5">
    <location>
        <begin position="4"/>
        <end position="125"/>
    </location>
</feature>
<accession>A0A834Y0V6</accession>
<dbReference type="InterPro" id="IPR026069">
    <property type="entry name" value="Fuzzy"/>
</dbReference>
<evidence type="ECO:0000256" key="1">
    <source>
        <dbReference type="ARBA" id="ARBA00004245"/>
    </source>
</evidence>
<keyword evidence="3" id="KW-0963">Cytoplasm</keyword>
<evidence type="ECO:0000313" key="8">
    <source>
        <dbReference type="EMBL" id="KAF7994516.1"/>
    </source>
</evidence>
<organism evidence="8 9">
    <name type="scientific">Aphidius gifuensis</name>
    <name type="common">Parasitoid wasp</name>
    <dbReference type="NCBI Taxonomy" id="684658"/>
    <lineage>
        <taxon>Eukaryota</taxon>
        <taxon>Metazoa</taxon>
        <taxon>Ecdysozoa</taxon>
        <taxon>Arthropoda</taxon>
        <taxon>Hexapoda</taxon>
        <taxon>Insecta</taxon>
        <taxon>Pterygota</taxon>
        <taxon>Neoptera</taxon>
        <taxon>Endopterygota</taxon>
        <taxon>Hymenoptera</taxon>
        <taxon>Apocrita</taxon>
        <taxon>Ichneumonoidea</taxon>
        <taxon>Braconidae</taxon>
        <taxon>Aphidiinae</taxon>
        <taxon>Aphidius</taxon>
    </lineage>
</organism>
<name>A0A834Y0V6_APHGI</name>
<dbReference type="PANTHER" id="PTHR13559">
    <property type="entry name" value="INTRACELLULAR TRAFFIC PROTEIN-RELATED"/>
    <property type="match status" value="1"/>
</dbReference>
<dbReference type="GO" id="GO:0005856">
    <property type="term" value="C:cytoskeleton"/>
    <property type="evidence" value="ECO:0007669"/>
    <property type="project" value="UniProtKB-SubCell"/>
</dbReference>
<feature type="domain" description="FUZ/MON1/HPS1 third Longin" evidence="7">
    <location>
        <begin position="287"/>
        <end position="407"/>
    </location>
</feature>
<dbReference type="AlphaFoldDB" id="A0A834Y0V6"/>
<protein>
    <submittedName>
        <fullName evidence="8">Uncharacterized protein</fullName>
    </submittedName>
</protein>
<evidence type="ECO:0000259" key="6">
    <source>
        <dbReference type="Pfam" id="PF19037"/>
    </source>
</evidence>
<keyword evidence="4" id="KW-0206">Cytoskeleton</keyword>
<dbReference type="Proteomes" id="UP000639338">
    <property type="component" value="Unassembled WGS sequence"/>
</dbReference>
<proteinExistence type="inferred from homology"/>
<keyword evidence="9" id="KW-1185">Reference proteome</keyword>
<dbReference type="Pfam" id="PF19037">
    <property type="entry name" value="Fuz_longin_2"/>
    <property type="match status" value="1"/>
</dbReference>
<dbReference type="PANTHER" id="PTHR13559:SF1">
    <property type="entry name" value="PROTEIN FUZZY HOMOLOG"/>
    <property type="match status" value="1"/>
</dbReference>
<evidence type="ECO:0000256" key="2">
    <source>
        <dbReference type="ARBA" id="ARBA00008550"/>
    </source>
</evidence>
<dbReference type="Pfam" id="PF19036">
    <property type="entry name" value="Fuz_longin_1"/>
    <property type="match status" value="1"/>
</dbReference>
<dbReference type="EMBL" id="JACMRX010000002">
    <property type="protein sequence ID" value="KAF7994516.1"/>
    <property type="molecule type" value="Genomic_DNA"/>
</dbReference>
<dbReference type="GO" id="GO:0016192">
    <property type="term" value="P:vesicle-mediated transport"/>
    <property type="evidence" value="ECO:0007669"/>
    <property type="project" value="InterPro"/>
</dbReference>
<comment type="similarity">
    <text evidence="2">Belongs to the fuzzy family.</text>
</comment>
<dbReference type="InterPro" id="IPR043970">
    <property type="entry name" value="FUZ/MON1/HPS1_longin_3"/>
</dbReference>
<evidence type="ECO:0000313" key="9">
    <source>
        <dbReference type="Proteomes" id="UP000639338"/>
    </source>
</evidence>
<reference evidence="8 9" key="1">
    <citation type="submission" date="2020-08" db="EMBL/GenBank/DDBJ databases">
        <title>Aphidius gifuensis genome sequencing and assembly.</title>
        <authorList>
            <person name="Du Z."/>
        </authorList>
    </citation>
    <scope>NUCLEOTIDE SEQUENCE [LARGE SCALE GENOMIC DNA]</scope>
    <source>
        <strain evidence="8">YNYX2018</strain>
        <tissue evidence="8">Adults</tissue>
    </source>
</reference>
<comment type="caution">
    <text evidence="8">The sequence shown here is derived from an EMBL/GenBank/DDBJ whole genome shotgun (WGS) entry which is preliminary data.</text>
</comment>